<dbReference type="RefSeq" id="WP_377258382.1">
    <property type="nucleotide sequence ID" value="NZ_JBHMAA010000008.1"/>
</dbReference>
<evidence type="ECO:0000313" key="6">
    <source>
        <dbReference type="Proteomes" id="UP001589692"/>
    </source>
</evidence>
<feature type="domain" description="Rhodanese" evidence="4">
    <location>
        <begin position="19"/>
        <end position="136"/>
    </location>
</feature>
<dbReference type="EMBL" id="JBHMAA010000008">
    <property type="protein sequence ID" value="MFB9948701.1"/>
    <property type="molecule type" value="Genomic_DNA"/>
</dbReference>
<dbReference type="PROSITE" id="PS00380">
    <property type="entry name" value="RHODANESE_1"/>
    <property type="match status" value="1"/>
</dbReference>
<dbReference type="GO" id="GO:0016740">
    <property type="term" value="F:transferase activity"/>
    <property type="evidence" value="ECO:0007669"/>
    <property type="project" value="UniProtKB-KW"/>
</dbReference>
<dbReference type="InterPro" id="IPR045078">
    <property type="entry name" value="TST/MPST-like"/>
</dbReference>
<dbReference type="PANTHER" id="PTHR11364:SF27">
    <property type="entry name" value="SULFURTRANSFERASE"/>
    <property type="match status" value="1"/>
</dbReference>
<reference evidence="5 6" key="1">
    <citation type="submission" date="2024-09" db="EMBL/GenBank/DDBJ databases">
        <authorList>
            <person name="Sun Q."/>
            <person name="Mori K."/>
        </authorList>
    </citation>
    <scope>NUCLEOTIDE SEQUENCE [LARGE SCALE GENOMIC DNA]</scope>
    <source>
        <strain evidence="5 6">TBRC 4938</strain>
    </source>
</reference>
<evidence type="ECO:0000256" key="1">
    <source>
        <dbReference type="ARBA" id="ARBA00022679"/>
    </source>
</evidence>
<name>A0ABV6ADM0_9HYPH</name>
<evidence type="ECO:0000256" key="3">
    <source>
        <dbReference type="SAM" id="MobiDB-lite"/>
    </source>
</evidence>
<keyword evidence="2" id="KW-0677">Repeat</keyword>
<proteinExistence type="predicted"/>
<dbReference type="SUPFAM" id="SSF52821">
    <property type="entry name" value="Rhodanese/Cell cycle control phosphatase"/>
    <property type="match status" value="2"/>
</dbReference>
<dbReference type="Pfam" id="PF00581">
    <property type="entry name" value="Rhodanese"/>
    <property type="match status" value="1"/>
</dbReference>
<dbReference type="InterPro" id="IPR001307">
    <property type="entry name" value="Thiosulphate_STrfase_CS"/>
</dbReference>
<evidence type="ECO:0000256" key="2">
    <source>
        <dbReference type="ARBA" id="ARBA00022737"/>
    </source>
</evidence>
<dbReference type="InterPro" id="IPR001763">
    <property type="entry name" value="Rhodanese-like_dom"/>
</dbReference>
<dbReference type="CDD" id="cd01448">
    <property type="entry name" value="TST_Repeat_1"/>
    <property type="match status" value="1"/>
</dbReference>
<dbReference type="Proteomes" id="UP001589692">
    <property type="component" value="Unassembled WGS sequence"/>
</dbReference>
<dbReference type="InterPro" id="IPR036873">
    <property type="entry name" value="Rhodanese-like_dom_sf"/>
</dbReference>
<dbReference type="Gene3D" id="3.40.250.10">
    <property type="entry name" value="Rhodanese-like domain"/>
    <property type="match status" value="2"/>
</dbReference>
<protein>
    <submittedName>
        <fullName evidence="5">Sulfurtransferase</fullName>
        <ecNumber evidence="5">2.8.1.-</ecNumber>
    </submittedName>
</protein>
<gene>
    <name evidence="5" type="ORF">ACFFP0_07565</name>
</gene>
<organism evidence="5 6">
    <name type="scientific">Rhizobium puerariae</name>
    <dbReference type="NCBI Taxonomy" id="1585791"/>
    <lineage>
        <taxon>Bacteria</taxon>
        <taxon>Pseudomonadati</taxon>
        <taxon>Pseudomonadota</taxon>
        <taxon>Alphaproteobacteria</taxon>
        <taxon>Hyphomicrobiales</taxon>
        <taxon>Rhizobiaceae</taxon>
        <taxon>Rhizobium/Agrobacterium group</taxon>
        <taxon>Rhizobium</taxon>
    </lineage>
</organism>
<evidence type="ECO:0000259" key="4">
    <source>
        <dbReference type="PROSITE" id="PS50206"/>
    </source>
</evidence>
<keyword evidence="1 5" id="KW-0808">Transferase</keyword>
<accession>A0ABV6ADM0</accession>
<sequence>MSLPLLVSADRLKARLDAAGPAIVVLDGTWFLSAANRDAEAEFLAGHIPGAQRFDIDKVADPIAPLAHALPDAATFAAAANGLGIGPETPVVVYDALGMFSAARVWWMFRAFGHTSVSLLDGGLPAWIAAGHPLETGDAVARAAARYPARDVRGIVTKEAILADLDCGDAPLLVDMRGTVAFAGTPEDRSGRVPGSTNLPFTELLDAQSRFLPPRTLSTRFAEAGATLDAPLRFSCGSGVTACIGAFAAALARVGEAGSVDALPSDALPELVDTIYPGSFAEWGRNPALPVERGAPARKTEGLAATNNGERRG</sequence>
<feature type="domain" description="Rhodanese" evidence="4">
    <location>
        <begin position="167"/>
        <end position="292"/>
    </location>
</feature>
<dbReference type="SMART" id="SM00450">
    <property type="entry name" value="RHOD"/>
    <property type="match status" value="2"/>
</dbReference>
<dbReference type="EC" id="2.8.1.-" evidence="5"/>
<comment type="caution">
    <text evidence="5">The sequence shown here is derived from an EMBL/GenBank/DDBJ whole genome shotgun (WGS) entry which is preliminary data.</text>
</comment>
<dbReference type="PROSITE" id="PS50206">
    <property type="entry name" value="RHODANESE_3"/>
    <property type="match status" value="2"/>
</dbReference>
<keyword evidence="6" id="KW-1185">Reference proteome</keyword>
<evidence type="ECO:0000313" key="5">
    <source>
        <dbReference type="EMBL" id="MFB9948701.1"/>
    </source>
</evidence>
<dbReference type="PANTHER" id="PTHR11364">
    <property type="entry name" value="THIOSULFATE SULFERTANSFERASE"/>
    <property type="match status" value="1"/>
</dbReference>
<feature type="region of interest" description="Disordered" evidence="3">
    <location>
        <begin position="290"/>
        <end position="313"/>
    </location>
</feature>